<protein>
    <submittedName>
        <fullName evidence="2">Uncharacterized protein</fullName>
    </submittedName>
</protein>
<proteinExistence type="predicted"/>
<name>A0A519BPH0_9DELT</name>
<feature type="compositionally biased region" description="Basic and acidic residues" evidence="1">
    <location>
        <begin position="202"/>
        <end position="220"/>
    </location>
</feature>
<gene>
    <name evidence="2" type="ORF">EVG15_01650</name>
</gene>
<accession>A0A519BPH0</accession>
<feature type="region of interest" description="Disordered" evidence="1">
    <location>
        <begin position="202"/>
        <end position="225"/>
    </location>
</feature>
<evidence type="ECO:0000313" key="3">
    <source>
        <dbReference type="Proteomes" id="UP000319296"/>
    </source>
</evidence>
<dbReference type="AlphaFoldDB" id="A0A519BPH0"/>
<evidence type="ECO:0000256" key="1">
    <source>
        <dbReference type="SAM" id="MobiDB-lite"/>
    </source>
</evidence>
<organism evidence="2 3">
    <name type="scientific">Candidatus Acididesulfobacter diazotrophicus</name>
    <dbReference type="NCBI Taxonomy" id="2597226"/>
    <lineage>
        <taxon>Bacteria</taxon>
        <taxon>Deltaproteobacteria</taxon>
        <taxon>Candidatus Acidulodesulfobacterales</taxon>
        <taxon>Candidatus Acididesulfobacter</taxon>
    </lineage>
</organism>
<evidence type="ECO:0000313" key="2">
    <source>
        <dbReference type="EMBL" id="RZD19167.1"/>
    </source>
</evidence>
<reference evidence="2 3" key="1">
    <citation type="journal article" date="2019" name="ISME J.">
        <title>Insights into ecological role of a new deltaproteobacterial order Candidatus Acidulodesulfobacterales by metagenomics and metatranscriptomics.</title>
        <authorList>
            <person name="Tan S."/>
            <person name="Liu J."/>
            <person name="Fang Y."/>
            <person name="Hedlund B.P."/>
            <person name="Lian Z.H."/>
            <person name="Huang L.Y."/>
            <person name="Li J.T."/>
            <person name="Huang L.N."/>
            <person name="Li W.J."/>
            <person name="Jiang H.C."/>
            <person name="Dong H.L."/>
            <person name="Shu W.S."/>
        </authorList>
    </citation>
    <scope>NUCLEOTIDE SEQUENCE [LARGE SCALE GENOMIC DNA]</scope>
    <source>
        <strain evidence="2">AP1</strain>
    </source>
</reference>
<dbReference type="Proteomes" id="UP000319296">
    <property type="component" value="Unassembled WGS sequence"/>
</dbReference>
<dbReference type="EMBL" id="SGBB01000002">
    <property type="protein sequence ID" value="RZD19167.1"/>
    <property type="molecule type" value="Genomic_DNA"/>
</dbReference>
<comment type="caution">
    <text evidence="2">The sequence shown here is derived from an EMBL/GenBank/DDBJ whole genome shotgun (WGS) entry which is preliminary data.</text>
</comment>
<sequence>MDIYKEKGDICLIFDYKVIEDFNIKKKKNIYSKFEDKQKYSSILNKLHNSADEDSRLYNKRKISKTFNPSLKGIFCIKNEKIHKLENNILLEEFDKLCRPIESDYGLNIFNYILNEIYEEEKKRKYFEIEIFNYNFVSHKTVKSNLATDFVKELNDFIEKNFFNDISVNKINKLKSNKTENTQKTQHNDLKSGIIKSAPEHKIKSEIKENADERNNKPESAKSISKQIYTNKMPENIYKQKNKHENKSDEIIAKTQIKPEETYVNNINIINKKENESRIPVSGSLTDIHSEISLISLSWSSLSPKDEAPVLELGIPVEINKSSWIRIYFQKPRVRKVVWRLRYKPDLNNIKPLLRVYADDNMLWYESLDSHAGDKYIILSKEFELSRVWAEIGYITKENEFIFITRTPVWPPKCLFKSPPRNYSKKLLNNKISLIGATEGLSAGNNAVFTSSGSGFYGRKK</sequence>